<name>A0A7C1GDH6_9CREN</name>
<dbReference type="PROSITE" id="PS00211">
    <property type="entry name" value="ABC_TRANSPORTER_1"/>
    <property type="match status" value="1"/>
</dbReference>
<dbReference type="AlphaFoldDB" id="A0A7C1GDH6"/>
<protein>
    <submittedName>
        <fullName evidence="5">ABC transporter ATP-binding protein</fullName>
    </submittedName>
</protein>
<dbReference type="PROSITE" id="PS50893">
    <property type="entry name" value="ABC_TRANSPORTER_2"/>
    <property type="match status" value="1"/>
</dbReference>
<proteinExistence type="predicted"/>
<dbReference type="PANTHER" id="PTHR43230:SF3">
    <property type="entry name" value="ABC-TYPE DIPEPTIDE_OLIGOPEPTIDE TRANSPORT SYSTEM, ATPASE COMPONENT"/>
    <property type="match status" value="1"/>
</dbReference>
<evidence type="ECO:0000259" key="4">
    <source>
        <dbReference type="PROSITE" id="PS50893"/>
    </source>
</evidence>
<evidence type="ECO:0000256" key="3">
    <source>
        <dbReference type="ARBA" id="ARBA00022840"/>
    </source>
</evidence>
<dbReference type="CDD" id="cd03257">
    <property type="entry name" value="ABC_NikE_OppD_transporters"/>
    <property type="match status" value="1"/>
</dbReference>
<accession>A0A7C1GDH6</accession>
<dbReference type="InterPro" id="IPR027417">
    <property type="entry name" value="P-loop_NTPase"/>
</dbReference>
<dbReference type="Pfam" id="PF00005">
    <property type="entry name" value="ABC_tran"/>
    <property type="match status" value="1"/>
</dbReference>
<dbReference type="Gene3D" id="3.40.50.300">
    <property type="entry name" value="P-loop containing nucleotide triphosphate hydrolases"/>
    <property type="match status" value="1"/>
</dbReference>
<dbReference type="GO" id="GO:0016887">
    <property type="term" value="F:ATP hydrolysis activity"/>
    <property type="evidence" value="ECO:0007669"/>
    <property type="project" value="InterPro"/>
</dbReference>
<dbReference type="GO" id="GO:0005524">
    <property type="term" value="F:ATP binding"/>
    <property type="evidence" value="ECO:0007669"/>
    <property type="project" value="UniProtKB-KW"/>
</dbReference>
<feature type="domain" description="ABC transporter" evidence="4">
    <location>
        <begin position="9"/>
        <end position="259"/>
    </location>
</feature>
<reference evidence="5" key="1">
    <citation type="journal article" date="2020" name="mSystems">
        <title>Genome- and Community-Level Interaction Insights into Carbon Utilization and Element Cycling Functions of Hydrothermarchaeota in Hydrothermal Sediment.</title>
        <authorList>
            <person name="Zhou Z."/>
            <person name="Liu Y."/>
            <person name="Xu W."/>
            <person name="Pan J."/>
            <person name="Luo Z.H."/>
            <person name="Li M."/>
        </authorList>
    </citation>
    <scope>NUCLEOTIDE SEQUENCE [LARGE SCALE GENOMIC DNA]</scope>
    <source>
        <strain evidence="5">SpSt-116</strain>
    </source>
</reference>
<evidence type="ECO:0000256" key="2">
    <source>
        <dbReference type="ARBA" id="ARBA00022741"/>
    </source>
</evidence>
<dbReference type="EMBL" id="DSAY01000161">
    <property type="protein sequence ID" value="HDP15828.1"/>
    <property type="molecule type" value="Genomic_DNA"/>
</dbReference>
<dbReference type="InterPro" id="IPR003593">
    <property type="entry name" value="AAA+_ATPase"/>
</dbReference>
<dbReference type="Pfam" id="PF08352">
    <property type="entry name" value="oligo_HPY"/>
    <property type="match status" value="1"/>
</dbReference>
<dbReference type="InterPro" id="IPR025662">
    <property type="entry name" value="Sigma_54_int_dom_ATP-bd_1"/>
</dbReference>
<keyword evidence="2" id="KW-0547">Nucleotide-binding</keyword>
<organism evidence="5">
    <name type="scientific">Thermofilum adornatum</name>
    <dbReference type="NCBI Taxonomy" id="1365176"/>
    <lineage>
        <taxon>Archaea</taxon>
        <taxon>Thermoproteota</taxon>
        <taxon>Thermoprotei</taxon>
        <taxon>Thermofilales</taxon>
        <taxon>Thermofilaceae</taxon>
        <taxon>Thermofilum</taxon>
    </lineage>
</organism>
<keyword evidence="3 5" id="KW-0067">ATP-binding</keyword>
<dbReference type="SMART" id="SM00382">
    <property type="entry name" value="AAA"/>
    <property type="match status" value="1"/>
</dbReference>
<evidence type="ECO:0000313" key="5">
    <source>
        <dbReference type="EMBL" id="HDP15828.1"/>
    </source>
</evidence>
<dbReference type="GO" id="GO:0015833">
    <property type="term" value="P:peptide transport"/>
    <property type="evidence" value="ECO:0007669"/>
    <property type="project" value="InterPro"/>
</dbReference>
<keyword evidence="1" id="KW-0813">Transport</keyword>
<dbReference type="InterPro" id="IPR013563">
    <property type="entry name" value="Oligopep_ABC_C"/>
</dbReference>
<dbReference type="SUPFAM" id="SSF52540">
    <property type="entry name" value="P-loop containing nucleoside triphosphate hydrolases"/>
    <property type="match status" value="1"/>
</dbReference>
<dbReference type="PROSITE" id="PS00675">
    <property type="entry name" value="SIGMA54_INTERACT_1"/>
    <property type="match status" value="1"/>
</dbReference>
<evidence type="ECO:0000256" key="1">
    <source>
        <dbReference type="ARBA" id="ARBA00022448"/>
    </source>
</evidence>
<comment type="caution">
    <text evidence="5">The sequence shown here is derived from an EMBL/GenBank/DDBJ whole genome shotgun (WGS) entry which is preliminary data.</text>
</comment>
<gene>
    <name evidence="5" type="ORF">ENN26_08680</name>
</gene>
<dbReference type="NCBIfam" id="TIGR01727">
    <property type="entry name" value="oligo_HPY"/>
    <property type="match status" value="1"/>
</dbReference>
<sequence>MAVSVVNLLEVRNISKTFVSGFLFSGRKVVAVDKVSFSIPGEKPIIFVLAGESGSGKSTIARIILKFIKPDEGEVLYKGKNIFAINSKEDLLYRREVQAVFQDPYSAFNPVYPVDHILSITARRLGVDQGKGIDEAIDVALVSVGLRPEEVRGKYPYQLSGGQRQRLLLARALIPRPKLIVADEPVSMLDASLRAEILNLMLDLKAKNGVSFLYITHDLSTASYVGDHIAILYRGSIVEIGPIDDVIPNPYHPYTQLLMSSIPQPDPSKRWQEKIATPEVSAYKEQPIGCKFYDRCPWKKEECRKAPPPLKKIGNRYVACYLY</sequence>
<dbReference type="InterPro" id="IPR017871">
    <property type="entry name" value="ABC_transporter-like_CS"/>
</dbReference>
<dbReference type="InterPro" id="IPR003439">
    <property type="entry name" value="ABC_transporter-like_ATP-bd"/>
</dbReference>
<dbReference type="PANTHER" id="PTHR43230">
    <property type="entry name" value="ABC-TYPE DIPEPTIDE/OLIGOPEPTIDE TRANSPORT SYSTEM, ATPASE COMPONENT"/>
    <property type="match status" value="1"/>
</dbReference>